<evidence type="ECO:0000313" key="1">
    <source>
        <dbReference type="EMBL" id="GAA5198170.1"/>
    </source>
</evidence>
<organism evidence="1 2">
    <name type="scientific">Rugosimonospora acidiphila</name>
    <dbReference type="NCBI Taxonomy" id="556531"/>
    <lineage>
        <taxon>Bacteria</taxon>
        <taxon>Bacillati</taxon>
        <taxon>Actinomycetota</taxon>
        <taxon>Actinomycetes</taxon>
        <taxon>Micromonosporales</taxon>
        <taxon>Micromonosporaceae</taxon>
        <taxon>Rugosimonospora</taxon>
    </lineage>
</organism>
<comment type="caution">
    <text evidence="1">The sequence shown here is derived from an EMBL/GenBank/DDBJ whole genome shotgun (WGS) entry which is preliminary data.</text>
</comment>
<keyword evidence="2" id="KW-1185">Reference proteome</keyword>
<sequence>MPLRQGLIPTQGGAARADALAARAPLSAWKRRSCGDGAKGPRLYDWALVSLPDTGTAEHGHARWLLIRRSIGDPSELAYYLCYGPVDTTDGELIRVAGARWAIE</sequence>
<dbReference type="Proteomes" id="UP001501570">
    <property type="component" value="Unassembled WGS sequence"/>
</dbReference>
<proteinExistence type="predicted"/>
<accession>A0ABP9SP60</accession>
<protein>
    <recommendedName>
        <fullName evidence="3">Transposase</fullName>
    </recommendedName>
</protein>
<name>A0ABP9SP60_9ACTN</name>
<evidence type="ECO:0008006" key="3">
    <source>
        <dbReference type="Google" id="ProtNLM"/>
    </source>
</evidence>
<evidence type="ECO:0000313" key="2">
    <source>
        <dbReference type="Proteomes" id="UP001501570"/>
    </source>
</evidence>
<dbReference type="EMBL" id="BAABJQ010000032">
    <property type="protein sequence ID" value="GAA5198170.1"/>
    <property type="molecule type" value="Genomic_DNA"/>
</dbReference>
<reference evidence="2" key="1">
    <citation type="journal article" date="2019" name="Int. J. Syst. Evol. Microbiol.">
        <title>The Global Catalogue of Microorganisms (GCM) 10K type strain sequencing project: providing services to taxonomists for standard genome sequencing and annotation.</title>
        <authorList>
            <consortium name="The Broad Institute Genomics Platform"/>
            <consortium name="The Broad Institute Genome Sequencing Center for Infectious Disease"/>
            <person name="Wu L."/>
            <person name="Ma J."/>
        </authorList>
    </citation>
    <scope>NUCLEOTIDE SEQUENCE [LARGE SCALE GENOMIC DNA]</scope>
    <source>
        <strain evidence="2">JCM 18304</strain>
    </source>
</reference>
<gene>
    <name evidence="1" type="ORF">GCM10023322_70940</name>
</gene>